<accession>A0A5C5RJ83</accession>
<comment type="caution">
    <text evidence="2">The sequence shown here is derived from an EMBL/GenBank/DDBJ whole genome shotgun (WGS) entry which is preliminary data.</text>
</comment>
<reference evidence="2 3" key="1">
    <citation type="submission" date="2019-08" db="EMBL/GenBank/DDBJ databases">
        <title>Tsukamurella conjunctivitidis sp. nov., Tsukamurella assacharolytica sp. nov. and Tsukamurella sputae sp. nov. isolated from patients with conjunctivitis, bacteraemia (lymphoma) and respiratory infection (sputum) in Hong Kong.</title>
        <authorList>
            <person name="Fok K.M.N."/>
            <person name="Fong J.Y.H."/>
        </authorList>
    </citation>
    <scope>NUCLEOTIDE SEQUENCE [LARGE SCALE GENOMIC DNA]</scope>
    <source>
        <strain evidence="2 3">HKU70</strain>
    </source>
</reference>
<dbReference type="Proteomes" id="UP000319792">
    <property type="component" value="Unassembled WGS sequence"/>
</dbReference>
<dbReference type="AlphaFoldDB" id="A0A5C5RJ83"/>
<evidence type="ECO:0000256" key="1">
    <source>
        <dbReference type="SAM" id="Phobius"/>
    </source>
</evidence>
<organism evidence="2 3">
    <name type="scientific">Tsukamurella sputi</name>
    <dbReference type="NCBI Taxonomy" id="2591848"/>
    <lineage>
        <taxon>Bacteria</taxon>
        <taxon>Bacillati</taxon>
        <taxon>Actinomycetota</taxon>
        <taxon>Actinomycetes</taxon>
        <taxon>Mycobacteriales</taxon>
        <taxon>Tsukamurellaceae</taxon>
        <taxon>Tsukamurella</taxon>
    </lineage>
</organism>
<gene>
    <name evidence="2" type="ORF">FK268_17470</name>
</gene>
<proteinExistence type="predicted"/>
<keyword evidence="1" id="KW-0812">Transmembrane</keyword>
<evidence type="ECO:0000313" key="3">
    <source>
        <dbReference type="Proteomes" id="UP000319792"/>
    </source>
</evidence>
<keyword evidence="1" id="KW-1133">Transmembrane helix</keyword>
<dbReference type="RefSeq" id="WP_146436375.1">
    <property type="nucleotide sequence ID" value="NZ_VIGV01000006.1"/>
</dbReference>
<dbReference type="OrthoDB" id="4764457at2"/>
<dbReference type="EMBL" id="VIGV01000006">
    <property type="protein sequence ID" value="TWS22798.1"/>
    <property type="molecule type" value="Genomic_DNA"/>
</dbReference>
<feature type="transmembrane region" description="Helical" evidence="1">
    <location>
        <begin position="33"/>
        <end position="53"/>
    </location>
</feature>
<sequence length="99" mass="10193">MTQQVSDTAAPPVGGDPAAEAAADAQRAMAIKLIGLLFGAALLIGCSFAVSHLNSWGAKIGMPWVFLAFVLAMMIASHFTVAGATALWQALRRPPSAAK</sequence>
<keyword evidence="3" id="KW-1185">Reference proteome</keyword>
<feature type="transmembrane region" description="Helical" evidence="1">
    <location>
        <begin position="65"/>
        <end position="91"/>
    </location>
</feature>
<keyword evidence="1" id="KW-0472">Membrane</keyword>
<evidence type="ECO:0000313" key="2">
    <source>
        <dbReference type="EMBL" id="TWS22798.1"/>
    </source>
</evidence>
<protein>
    <submittedName>
        <fullName evidence="2">Uncharacterized protein</fullName>
    </submittedName>
</protein>
<name>A0A5C5RJ83_9ACTN</name>